<dbReference type="SUPFAM" id="SSF57567">
    <property type="entry name" value="Serine protease inhibitors"/>
    <property type="match status" value="1"/>
</dbReference>
<dbReference type="InterPro" id="IPR051368">
    <property type="entry name" value="SerProtInhib-TIL_Domain"/>
</dbReference>
<keyword evidence="3" id="KW-0722">Serine protease inhibitor</keyword>
<sequence length="303" mass="33310">MSRASLVLLAAIAVLFSTATSEDHECLENQKWETCGTACPLTCDSFLEPQVACTLARLPHNVLGDARQIKNGLLVDQHVSRPALNQILKSALRPQQSRISRIKYRIITRVTMSRASLVLLVAIAVLFSTATSQNQCPEDQEWTTCGSACPPSCTEPNPQVCTAARLPHKVLGDARQIKNGPLVDQHVRRPVTHALIKFAHWQAHLAKSSAMRGKSRMDRMWNSMCADLCHGFCTLHNGTATSQDSESCPENQEWTTCGSACPERCDTDPNHPKPCILKCVIGCQCKENFVLNSNGKCVSKNEC</sequence>
<evidence type="ECO:0000256" key="5">
    <source>
        <dbReference type="SAM" id="SignalP"/>
    </source>
</evidence>
<gene>
    <name evidence="7" type="ORF">EAI_16941</name>
</gene>
<evidence type="ECO:0000313" key="7">
    <source>
        <dbReference type="EMBL" id="EFN86051.1"/>
    </source>
</evidence>
<dbReference type="OMA" id="LERCFGC"/>
<dbReference type="AlphaFoldDB" id="E2BE64"/>
<dbReference type="InParanoid" id="E2BE64"/>
<dbReference type="PANTHER" id="PTHR23259">
    <property type="entry name" value="RIDDLE"/>
    <property type="match status" value="1"/>
</dbReference>
<dbReference type="STRING" id="610380.E2BE64"/>
<dbReference type="OrthoDB" id="6236007at2759"/>
<organism evidence="8">
    <name type="scientific">Harpegnathos saltator</name>
    <name type="common">Jerdon's jumping ant</name>
    <dbReference type="NCBI Taxonomy" id="610380"/>
    <lineage>
        <taxon>Eukaryota</taxon>
        <taxon>Metazoa</taxon>
        <taxon>Ecdysozoa</taxon>
        <taxon>Arthropoda</taxon>
        <taxon>Hexapoda</taxon>
        <taxon>Insecta</taxon>
        <taxon>Pterygota</taxon>
        <taxon>Neoptera</taxon>
        <taxon>Endopterygota</taxon>
        <taxon>Hymenoptera</taxon>
        <taxon>Apocrita</taxon>
        <taxon>Aculeata</taxon>
        <taxon>Formicoidea</taxon>
        <taxon>Formicidae</taxon>
        <taxon>Ponerinae</taxon>
        <taxon>Ponerini</taxon>
        <taxon>Harpegnathos</taxon>
    </lineage>
</organism>
<evidence type="ECO:0000256" key="4">
    <source>
        <dbReference type="ARBA" id="ARBA00023157"/>
    </source>
</evidence>
<evidence type="ECO:0000256" key="3">
    <source>
        <dbReference type="ARBA" id="ARBA00022900"/>
    </source>
</evidence>
<dbReference type="EMBL" id="GL447755">
    <property type="protein sequence ID" value="EFN86051.1"/>
    <property type="molecule type" value="Genomic_DNA"/>
</dbReference>
<feature type="signal peptide" evidence="5">
    <location>
        <begin position="1"/>
        <end position="21"/>
    </location>
</feature>
<dbReference type="CDD" id="cd19941">
    <property type="entry name" value="TIL"/>
    <property type="match status" value="3"/>
</dbReference>
<feature type="chain" id="PRO_5003157780" description="TIL domain-containing protein" evidence="5">
    <location>
        <begin position="22"/>
        <end position="303"/>
    </location>
</feature>
<reference evidence="7 8" key="1">
    <citation type="journal article" date="2010" name="Science">
        <title>Genomic comparison of the ants Camponotus floridanus and Harpegnathos saltator.</title>
        <authorList>
            <person name="Bonasio R."/>
            <person name="Zhang G."/>
            <person name="Ye C."/>
            <person name="Mutti N.S."/>
            <person name="Fang X."/>
            <person name="Qin N."/>
            <person name="Donahue G."/>
            <person name="Yang P."/>
            <person name="Li Q."/>
            <person name="Li C."/>
            <person name="Zhang P."/>
            <person name="Huang Z."/>
            <person name="Berger S.L."/>
            <person name="Reinberg D."/>
            <person name="Wang J."/>
            <person name="Liebig J."/>
        </authorList>
    </citation>
    <scope>NUCLEOTIDE SEQUENCE [LARGE SCALE GENOMIC DNA]</scope>
    <source>
        <strain evidence="7 8">R22 G/1</strain>
    </source>
</reference>
<evidence type="ECO:0000313" key="8">
    <source>
        <dbReference type="Proteomes" id="UP000008237"/>
    </source>
</evidence>
<dbReference type="Proteomes" id="UP000008237">
    <property type="component" value="Unassembled WGS sequence"/>
</dbReference>
<evidence type="ECO:0000256" key="1">
    <source>
        <dbReference type="ARBA" id="ARBA00007611"/>
    </source>
</evidence>
<dbReference type="InterPro" id="IPR002919">
    <property type="entry name" value="TIL_dom"/>
</dbReference>
<proteinExistence type="inferred from homology"/>
<accession>E2BE64</accession>
<dbReference type="InterPro" id="IPR036084">
    <property type="entry name" value="Ser_inhib-like_sf"/>
</dbReference>
<name>E2BE64_HARSA</name>
<keyword evidence="2" id="KW-0646">Protease inhibitor</keyword>
<dbReference type="Gene3D" id="2.10.25.10">
    <property type="entry name" value="Laminin"/>
    <property type="match status" value="2"/>
</dbReference>
<dbReference type="GO" id="GO:0004867">
    <property type="term" value="F:serine-type endopeptidase inhibitor activity"/>
    <property type="evidence" value="ECO:0007669"/>
    <property type="project" value="UniProtKB-KW"/>
</dbReference>
<dbReference type="Pfam" id="PF01826">
    <property type="entry name" value="TIL"/>
    <property type="match status" value="1"/>
</dbReference>
<keyword evidence="8" id="KW-1185">Reference proteome</keyword>
<keyword evidence="4" id="KW-1015">Disulfide bond</keyword>
<evidence type="ECO:0000259" key="6">
    <source>
        <dbReference type="Pfam" id="PF01826"/>
    </source>
</evidence>
<keyword evidence="5" id="KW-0732">Signal</keyword>
<feature type="domain" description="TIL" evidence="6">
    <location>
        <begin position="248"/>
        <end position="303"/>
    </location>
</feature>
<protein>
    <recommendedName>
        <fullName evidence="6">TIL domain-containing protein</fullName>
    </recommendedName>
</protein>
<dbReference type="PANTHER" id="PTHR23259:SF70">
    <property type="entry name" value="ACCESSORY GLAND PROTEIN ACP62F-RELATED"/>
    <property type="match status" value="1"/>
</dbReference>
<evidence type="ECO:0000256" key="2">
    <source>
        <dbReference type="ARBA" id="ARBA00022690"/>
    </source>
</evidence>
<comment type="similarity">
    <text evidence="1">Belongs to the serine protease inhibitor-like (TIL domain-containing) family.</text>
</comment>